<dbReference type="EMBL" id="JAKZGS010000003">
    <property type="protein sequence ID" value="MCH7397553.1"/>
    <property type="molecule type" value="Genomic_DNA"/>
</dbReference>
<dbReference type="InterPro" id="IPR016024">
    <property type="entry name" value="ARM-type_fold"/>
</dbReference>
<protein>
    <submittedName>
        <fullName evidence="1">DNA alkylation repair protein</fullName>
    </submittedName>
</protein>
<dbReference type="SUPFAM" id="SSF48371">
    <property type="entry name" value="ARM repeat"/>
    <property type="match status" value="1"/>
</dbReference>
<organism evidence="1 2">
    <name type="scientific">Belliella calami</name>
    <dbReference type="NCBI Taxonomy" id="2923436"/>
    <lineage>
        <taxon>Bacteria</taxon>
        <taxon>Pseudomonadati</taxon>
        <taxon>Bacteroidota</taxon>
        <taxon>Cytophagia</taxon>
        <taxon>Cytophagales</taxon>
        <taxon>Cyclobacteriaceae</taxon>
        <taxon>Belliella</taxon>
    </lineage>
</organism>
<keyword evidence="2" id="KW-1185">Reference proteome</keyword>
<evidence type="ECO:0000313" key="1">
    <source>
        <dbReference type="EMBL" id="MCH7397553.1"/>
    </source>
</evidence>
<dbReference type="RefSeq" id="WP_241274059.1">
    <property type="nucleotide sequence ID" value="NZ_JAKZGS010000003.1"/>
</dbReference>
<evidence type="ECO:0000313" key="2">
    <source>
        <dbReference type="Proteomes" id="UP001165488"/>
    </source>
</evidence>
<dbReference type="Proteomes" id="UP001165488">
    <property type="component" value="Unassembled WGS sequence"/>
</dbReference>
<reference evidence="1" key="1">
    <citation type="submission" date="2022-03" db="EMBL/GenBank/DDBJ databases">
        <title>De novo assembled genomes of Belliella spp. (Cyclobacteriaceae) strains.</title>
        <authorList>
            <person name="Szabo A."/>
            <person name="Korponai K."/>
            <person name="Felfoldi T."/>
        </authorList>
    </citation>
    <scope>NUCLEOTIDE SEQUENCE</scope>
    <source>
        <strain evidence="1">DSM 107340</strain>
    </source>
</reference>
<sequence>MKLTAQIVSDLKEVALPEKAEFFPHFFKTGKGQYAEGDLFLGVTVPFQRKIAKTYWKDINASELQKLIHSPFHEVRLTSIFMLVLKYEKSKSIIEKEKWVGFYLKNKAGVNNWDLVDSSAFQILGAWLFDKNRDLLFELAHANNLWDQRISIMSTFYFIKRNDFHTTLQLAEILLNHPHNLIHKAVGWMLREIGNRDLDIARDFVLKYIDKMPRTMLRYAIEKYEEGDRKMILNLD</sequence>
<dbReference type="InterPro" id="IPR014825">
    <property type="entry name" value="DNA_alkylation"/>
</dbReference>
<dbReference type="CDD" id="cd06561">
    <property type="entry name" value="AlkD_like"/>
    <property type="match status" value="1"/>
</dbReference>
<accession>A0ABS9UMP5</accession>
<dbReference type="PANTHER" id="PTHR34070">
    <property type="entry name" value="ARMADILLO-TYPE FOLD"/>
    <property type="match status" value="1"/>
</dbReference>
<dbReference type="Pfam" id="PF08713">
    <property type="entry name" value="DNA_alkylation"/>
    <property type="match status" value="1"/>
</dbReference>
<comment type="caution">
    <text evidence="1">The sequence shown here is derived from an EMBL/GenBank/DDBJ whole genome shotgun (WGS) entry which is preliminary data.</text>
</comment>
<name>A0ABS9UMP5_9BACT</name>
<gene>
    <name evidence="1" type="ORF">MM236_06115</name>
</gene>
<proteinExistence type="predicted"/>
<dbReference type="Gene3D" id="1.25.10.90">
    <property type="match status" value="1"/>
</dbReference>
<dbReference type="PANTHER" id="PTHR34070:SF1">
    <property type="entry name" value="DNA ALKYLATION REPAIR PROTEIN"/>
    <property type="match status" value="1"/>
</dbReference>